<sequence length="154" mass="16369">VQYRTGPTESGNPYGMKVARMDAHGGWVATALDLIYFARSVDGYSEGAVDQIRGSSWTTMHSGSAANSGYASGIALCGGNSTCHNGILPGCYTYMWRGWSTDPLKRYTVAVLTNTRGSDKPSFQGDVTQLAQDIIGIAGIDKRWPCSLPLAPAA</sequence>
<dbReference type="Gene3D" id="3.40.710.10">
    <property type="entry name" value="DD-peptidase/beta-lactamase superfamily"/>
    <property type="match status" value="1"/>
</dbReference>
<feature type="non-terminal residue" evidence="1">
    <location>
        <position position="1"/>
    </location>
</feature>
<dbReference type="InterPro" id="IPR012338">
    <property type="entry name" value="Beta-lactam/transpept-like"/>
</dbReference>
<reference evidence="1" key="1">
    <citation type="submission" date="2021-01" db="EMBL/GenBank/DDBJ databases">
        <authorList>
            <person name="Corre E."/>
            <person name="Pelletier E."/>
            <person name="Niang G."/>
            <person name="Scheremetjew M."/>
            <person name="Finn R."/>
            <person name="Kale V."/>
            <person name="Holt S."/>
            <person name="Cochrane G."/>
            <person name="Meng A."/>
            <person name="Brown T."/>
            <person name="Cohen L."/>
        </authorList>
    </citation>
    <scope>NUCLEOTIDE SEQUENCE</scope>
    <source>
        <strain evidence="1">SAG 11-49</strain>
    </source>
</reference>
<organism evidence="1">
    <name type="scientific">Chlamydomonas leiostraca</name>
    <dbReference type="NCBI Taxonomy" id="1034604"/>
    <lineage>
        <taxon>Eukaryota</taxon>
        <taxon>Viridiplantae</taxon>
        <taxon>Chlorophyta</taxon>
        <taxon>core chlorophytes</taxon>
        <taxon>Chlorophyceae</taxon>
        <taxon>CS clade</taxon>
        <taxon>Chlamydomonadales</taxon>
        <taxon>Chlamydomonadaceae</taxon>
        <taxon>Chlamydomonas</taxon>
    </lineage>
</organism>
<dbReference type="SUPFAM" id="SSF56601">
    <property type="entry name" value="beta-lactamase/transpeptidase-like"/>
    <property type="match status" value="1"/>
</dbReference>
<accession>A0A7S0RVT5</accession>
<gene>
    <name evidence="1" type="ORF">CLEI1391_LOCUS13385</name>
</gene>
<evidence type="ECO:0008006" key="2">
    <source>
        <dbReference type="Google" id="ProtNLM"/>
    </source>
</evidence>
<protein>
    <recommendedName>
        <fullName evidence="2">Beta-lactamase-related domain-containing protein</fullName>
    </recommendedName>
</protein>
<proteinExistence type="predicted"/>
<evidence type="ECO:0000313" key="1">
    <source>
        <dbReference type="EMBL" id="CAD8687326.1"/>
    </source>
</evidence>
<name>A0A7S0RVT5_9CHLO</name>
<dbReference type="AlphaFoldDB" id="A0A7S0RVT5"/>
<dbReference type="EMBL" id="HBFB01023743">
    <property type="protein sequence ID" value="CAD8687326.1"/>
    <property type="molecule type" value="Transcribed_RNA"/>
</dbReference>